<reference evidence="1 2" key="1">
    <citation type="submission" date="2022-01" db="EMBL/GenBank/DDBJ databases">
        <title>A chromosomal length assembly of Cordylochernes scorpioides.</title>
        <authorList>
            <person name="Zeh D."/>
            <person name="Zeh J."/>
        </authorList>
    </citation>
    <scope>NUCLEOTIDE SEQUENCE [LARGE SCALE GENOMIC DNA]</scope>
    <source>
        <strain evidence="1">IN4F17</strain>
        <tissue evidence="1">Whole Body</tissue>
    </source>
</reference>
<dbReference type="Proteomes" id="UP001235939">
    <property type="component" value="Chromosome 17"/>
</dbReference>
<sequence length="162" mass="19014">MPWAACGSWPYFSKVRVIIFNKNREEHCYCLSLTCVSRLFVQVIINLETPDLPSSLWPMSLPSGQFWLTGQRWMLGRRRPWMLTWSMAEMWSSMTFLVERMWIHSAINDIPCNEYHMCDDYTLTKLHYTQEAVDGIGNRERQPDYACARDVIRDSGHSAVNI</sequence>
<protein>
    <submittedName>
        <fullName evidence="1">Uncharacterized protein</fullName>
    </submittedName>
</protein>
<keyword evidence="2" id="KW-1185">Reference proteome</keyword>
<evidence type="ECO:0000313" key="1">
    <source>
        <dbReference type="EMBL" id="UYV78986.1"/>
    </source>
</evidence>
<proteinExistence type="predicted"/>
<organism evidence="1 2">
    <name type="scientific">Cordylochernes scorpioides</name>
    <dbReference type="NCBI Taxonomy" id="51811"/>
    <lineage>
        <taxon>Eukaryota</taxon>
        <taxon>Metazoa</taxon>
        <taxon>Ecdysozoa</taxon>
        <taxon>Arthropoda</taxon>
        <taxon>Chelicerata</taxon>
        <taxon>Arachnida</taxon>
        <taxon>Pseudoscorpiones</taxon>
        <taxon>Cheliferoidea</taxon>
        <taxon>Chernetidae</taxon>
        <taxon>Cordylochernes</taxon>
    </lineage>
</organism>
<gene>
    <name evidence="1" type="ORF">LAZ67_17000559</name>
</gene>
<name>A0ABY6LCS7_9ARAC</name>
<evidence type="ECO:0000313" key="2">
    <source>
        <dbReference type="Proteomes" id="UP001235939"/>
    </source>
</evidence>
<accession>A0ABY6LCS7</accession>
<dbReference type="EMBL" id="CP092879">
    <property type="protein sequence ID" value="UYV78986.1"/>
    <property type="molecule type" value="Genomic_DNA"/>
</dbReference>